<dbReference type="EMBL" id="MN739202">
    <property type="protein sequence ID" value="QHS93314.1"/>
    <property type="molecule type" value="Genomic_DNA"/>
</dbReference>
<feature type="region of interest" description="Disordered" evidence="1">
    <location>
        <begin position="1"/>
        <end position="36"/>
    </location>
</feature>
<reference evidence="2" key="1">
    <citation type="journal article" date="2020" name="Nature">
        <title>Giant virus diversity and host interactions through global metagenomics.</title>
        <authorList>
            <person name="Schulz F."/>
            <person name="Roux S."/>
            <person name="Paez-Espino D."/>
            <person name="Jungbluth S."/>
            <person name="Walsh D.A."/>
            <person name="Denef V.J."/>
            <person name="McMahon K.D."/>
            <person name="Konstantinidis K.T."/>
            <person name="Eloe-Fadrosh E.A."/>
            <person name="Kyrpides N.C."/>
            <person name="Woyke T."/>
        </authorList>
    </citation>
    <scope>NUCLEOTIDE SEQUENCE</scope>
    <source>
        <strain evidence="2">GVMAG-M-3300017989-17</strain>
    </source>
</reference>
<sequence length="36" mass="4045">MSFHLDDEIESVDIPLHTPMEEIDSSSGDGLDEMPR</sequence>
<dbReference type="AlphaFoldDB" id="A0A6C0BNU3"/>
<accession>A0A6C0BNU3</accession>
<name>A0A6C0BNU3_9ZZZZ</name>
<protein>
    <submittedName>
        <fullName evidence="2">Uncharacterized protein</fullName>
    </submittedName>
</protein>
<evidence type="ECO:0000313" key="2">
    <source>
        <dbReference type="EMBL" id="QHS93314.1"/>
    </source>
</evidence>
<organism evidence="2">
    <name type="scientific">viral metagenome</name>
    <dbReference type="NCBI Taxonomy" id="1070528"/>
    <lineage>
        <taxon>unclassified sequences</taxon>
        <taxon>metagenomes</taxon>
        <taxon>organismal metagenomes</taxon>
    </lineage>
</organism>
<proteinExistence type="predicted"/>
<evidence type="ECO:0000256" key="1">
    <source>
        <dbReference type="SAM" id="MobiDB-lite"/>
    </source>
</evidence>